<dbReference type="EMBL" id="KZ825820">
    <property type="protein sequence ID" value="PYH97749.1"/>
    <property type="molecule type" value="Genomic_DNA"/>
</dbReference>
<dbReference type="STRING" id="1448320.A0A319DK42"/>
<dbReference type="Gene3D" id="3.40.30.10">
    <property type="entry name" value="Glutaredoxin"/>
    <property type="match status" value="1"/>
</dbReference>
<dbReference type="InterPro" id="IPR036249">
    <property type="entry name" value="Thioredoxin-like_sf"/>
</dbReference>
<proteinExistence type="inferred from homology"/>
<keyword evidence="9" id="KW-0676">Redox-active center</keyword>
<evidence type="ECO:0000256" key="10">
    <source>
        <dbReference type="ARBA" id="ARBA00032824"/>
    </source>
</evidence>
<evidence type="ECO:0000256" key="9">
    <source>
        <dbReference type="ARBA" id="ARBA00023284"/>
    </source>
</evidence>
<reference evidence="16 17" key="1">
    <citation type="submission" date="2018-02" db="EMBL/GenBank/DDBJ databases">
        <title>The genomes of Aspergillus section Nigri reveals drivers in fungal speciation.</title>
        <authorList>
            <consortium name="DOE Joint Genome Institute"/>
            <person name="Vesth T.C."/>
            <person name="Nybo J."/>
            <person name="Theobald S."/>
            <person name="Brandl J."/>
            <person name="Frisvad J.C."/>
            <person name="Nielsen K.F."/>
            <person name="Lyhne E.K."/>
            <person name="Kogle M.E."/>
            <person name="Kuo A."/>
            <person name="Riley R."/>
            <person name="Clum A."/>
            <person name="Nolan M."/>
            <person name="Lipzen A."/>
            <person name="Salamov A."/>
            <person name="Henrissat B."/>
            <person name="Wiebenga A."/>
            <person name="De vries R.P."/>
            <person name="Grigoriev I.V."/>
            <person name="Mortensen U.H."/>
            <person name="Andersen M.R."/>
            <person name="Baker S.E."/>
        </authorList>
    </citation>
    <scope>NUCLEOTIDE SEQUENCE [LARGE SCALE GENOMIC DNA]</scope>
    <source>
        <strain evidence="16 17">CBS 707.79</strain>
    </source>
</reference>
<comment type="catalytic activity">
    <reaction evidence="12">
        <text>a hydroperoxide + [thioredoxin]-dithiol = an alcohol + [thioredoxin]-disulfide + H2O</text>
        <dbReference type="Rhea" id="RHEA:62620"/>
        <dbReference type="Rhea" id="RHEA-COMP:10698"/>
        <dbReference type="Rhea" id="RHEA-COMP:10700"/>
        <dbReference type="ChEBI" id="CHEBI:15377"/>
        <dbReference type="ChEBI" id="CHEBI:29950"/>
        <dbReference type="ChEBI" id="CHEBI:30879"/>
        <dbReference type="ChEBI" id="CHEBI:35924"/>
        <dbReference type="ChEBI" id="CHEBI:50058"/>
        <dbReference type="EC" id="1.11.1.24"/>
    </reaction>
</comment>
<comment type="similarity">
    <text evidence="11">Belongs to the peroxiredoxin family. BCP/PrxQ subfamily.</text>
</comment>
<dbReference type="PROSITE" id="PS51352">
    <property type="entry name" value="THIOREDOXIN_2"/>
    <property type="match status" value="1"/>
</dbReference>
<evidence type="ECO:0000313" key="16">
    <source>
        <dbReference type="EMBL" id="PYH97749.1"/>
    </source>
</evidence>
<sequence length="216" mass="23006">MVELRKRKAPAQPPNPERRGKRTHLPAAASKSPAQRADDTSHSAPSSLNLKVGATIELDNFGGDFETNDGNKTTLRILTNSSKNGIVIFIYPRASTPGCTKQACLFRDNYETLADKGLSIYGLSADSPKANTTFKMKQRLPFTLLCNPTYTLIAALGLKKSPKGTIRGIVALDKEGKVLLTQAGGPDATIEAARKLAAGLESENSEPASLPAKGSQ</sequence>
<dbReference type="GO" id="GO:0045454">
    <property type="term" value="P:cell redox homeostasis"/>
    <property type="evidence" value="ECO:0007669"/>
    <property type="project" value="TreeGrafter"/>
</dbReference>
<dbReference type="EC" id="1.11.1.24" evidence="3"/>
<feature type="domain" description="Thioredoxin" evidence="15">
    <location>
        <begin position="50"/>
        <end position="202"/>
    </location>
</feature>
<dbReference type="AlphaFoldDB" id="A0A319DK42"/>
<evidence type="ECO:0000313" key="17">
    <source>
        <dbReference type="Proteomes" id="UP000247810"/>
    </source>
</evidence>
<dbReference type="GO" id="GO:0008379">
    <property type="term" value="F:thioredoxin peroxidase activity"/>
    <property type="evidence" value="ECO:0007669"/>
    <property type="project" value="TreeGrafter"/>
</dbReference>
<evidence type="ECO:0000256" key="4">
    <source>
        <dbReference type="ARBA" id="ARBA00022559"/>
    </source>
</evidence>
<accession>A0A319DK42</accession>
<evidence type="ECO:0000256" key="11">
    <source>
        <dbReference type="ARBA" id="ARBA00038489"/>
    </source>
</evidence>
<evidence type="ECO:0000256" key="1">
    <source>
        <dbReference type="ARBA" id="ARBA00004123"/>
    </source>
</evidence>
<evidence type="ECO:0000256" key="8">
    <source>
        <dbReference type="ARBA" id="ARBA00023242"/>
    </source>
</evidence>
<dbReference type="InterPro" id="IPR000866">
    <property type="entry name" value="AhpC/TSA"/>
</dbReference>
<dbReference type="GO" id="GO:0005634">
    <property type="term" value="C:nucleus"/>
    <property type="evidence" value="ECO:0007669"/>
    <property type="project" value="UniProtKB-SubCell"/>
</dbReference>
<dbReference type="Proteomes" id="UP000247810">
    <property type="component" value="Unassembled WGS sequence"/>
</dbReference>
<evidence type="ECO:0000256" key="3">
    <source>
        <dbReference type="ARBA" id="ARBA00013017"/>
    </source>
</evidence>
<organism evidence="16 17">
    <name type="scientific">Aspergillus ellipticus CBS 707.79</name>
    <dbReference type="NCBI Taxonomy" id="1448320"/>
    <lineage>
        <taxon>Eukaryota</taxon>
        <taxon>Fungi</taxon>
        <taxon>Dikarya</taxon>
        <taxon>Ascomycota</taxon>
        <taxon>Pezizomycotina</taxon>
        <taxon>Eurotiomycetes</taxon>
        <taxon>Eurotiomycetidae</taxon>
        <taxon>Eurotiales</taxon>
        <taxon>Aspergillaceae</taxon>
        <taxon>Aspergillus</taxon>
        <taxon>Aspergillus subgen. Circumdati</taxon>
    </lineage>
</organism>
<comment type="subcellular location">
    <subcellularLocation>
        <location evidence="1">Nucleus</location>
    </subcellularLocation>
</comment>
<dbReference type="SUPFAM" id="SSF52833">
    <property type="entry name" value="Thioredoxin-like"/>
    <property type="match status" value="1"/>
</dbReference>
<dbReference type="VEuPathDB" id="FungiDB:BO71DRAFT_395879"/>
<evidence type="ECO:0000256" key="14">
    <source>
        <dbReference type="SAM" id="MobiDB-lite"/>
    </source>
</evidence>
<evidence type="ECO:0000256" key="5">
    <source>
        <dbReference type="ARBA" id="ARBA00022862"/>
    </source>
</evidence>
<protein>
    <recommendedName>
        <fullName evidence="3">thioredoxin-dependent peroxiredoxin</fullName>
        <ecNumber evidence="3">1.11.1.24</ecNumber>
    </recommendedName>
    <alternativeName>
        <fullName evidence="13">Nuclear thiol peroxidase</fullName>
    </alternativeName>
    <alternativeName>
        <fullName evidence="10">Thioredoxin peroxidase</fullName>
    </alternativeName>
</protein>
<dbReference type="PANTHER" id="PTHR42801">
    <property type="entry name" value="THIOREDOXIN-DEPENDENT PEROXIDE REDUCTASE"/>
    <property type="match status" value="1"/>
</dbReference>
<dbReference type="FunFam" id="3.40.30.10:FF:000157">
    <property type="entry name" value="DOT5p Nuclear thiol peroxidase"/>
    <property type="match status" value="1"/>
</dbReference>
<feature type="region of interest" description="Disordered" evidence="14">
    <location>
        <begin position="1"/>
        <end position="48"/>
    </location>
</feature>
<dbReference type="InterPro" id="IPR013766">
    <property type="entry name" value="Thioredoxin_domain"/>
</dbReference>
<dbReference type="PANTHER" id="PTHR42801:SF23">
    <property type="entry name" value="PEROXIREDOXIN DOT5"/>
    <property type="match status" value="1"/>
</dbReference>
<keyword evidence="8" id="KW-0539">Nucleus</keyword>
<dbReference type="CDD" id="cd03017">
    <property type="entry name" value="PRX_BCP"/>
    <property type="match status" value="1"/>
</dbReference>
<keyword evidence="4" id="KW-0575">Peroxidase</keyword>
<dbReference type="Pfam" id="PF00578">
    <property type="entry name" value="AhpC-TSA"/>
    <property type="match status" value="1"/>
</dbReference>
<evidence type="ECO:0000256" key="6">
    <source>
        <dbReference type="ARBA" id="ARBA00023002"/>
    </source>
</evidence>
<dbReference type="InterPro" id="IPR050924">
    <property type="entry name" value="Peroxiredoxin_BCP/PrxQ"/>
</dbReference>
<keyword evidence="7" id="KW-1015">Disulfide bond</keyword>
<evidence type="ECO:0000259" key="15">
    <source>
        <dbReference type="PROSITE" id="PS51352"/>
    </source>
</evidence>
<dbReference type="GO" id="GO:0034599">
    <property type="term" value="P:cellular response to oxidative stress"/>
    <property type="evidence" value="ECO:0007669"/>
    <property type="project" value="UniProtKB-ARBA"/>
</dbReference>
<evidence type="ECO:0000256" key="13">
    <source>
        <dbReference type="ARBA" id="ARBA00077538"/>
    </source>
</evidence>
<name>A0A319DK42_9EURO</name>
<gene>
    <name evidence="16" type="ORF">BO71DRAFT_395879</name>
</gene>
<keyword evidence="17" id="KW-1185">Reference proteome</keyword>
<keyword evidence="6" id="KW-0560">Oxidoreductase</keyword>
<evidence type="ECO:0000256" key="2">
    <source>
        <dbReference type="ARBA" id="ARBA00011245"/>
    </source>
</evidence>
<evidence type="ECO:0000256" key="12">
    <source>
        <dbReference type="ARBA" id="ARBA00049091"/>
    </source>
</evidence>
<evidence type="ECO:0000256" key="7">
    <source>
        <dbReference type="ARBA" id="ARBA00023157"/>
    </source>
</evidence>
<keyword evidence="5" id="KW-0049">Antioxidant</keyword>
<comment type="subunit">
    <text evidence="2">Monomer.</text>
</comment>
<dbReference type="OrthoDB" id="338622at2759"/>
<dbReference type="GO" id="GO:0005737">
    <property type="term" value="C:cytoplasm"/>
    <property type="evidence" value="ECO:0007669"/>
    <property type="project" value="TreeGrafter"/>
</dbReference>